<dbReference type="InterPro" id="IPR002110">
    <property type="entry name" value="Ankyrin_rpt"/>
</dbReference>
<dbReference type="EMBL" id="JAHCVI010000002">
    <property type="protein sequence ID" value="KAG7289285.1"/>
    <property type="molecule type" value="Genomic_DNA"/>
</dbReference>
<dbReference type="PANTHER" id="PTHR24198">
    <property type="entry name" value="ANKYRIN REPEAT AND PROTEIN KINASE DOMAIN-CONTAINING PROTEIN"/>
    <property type="match status" value="1"/>
</dbReference>
<protein>
    <recommendedName>
        <fullName evidence="6">Ankyrin</fullName>
    </recommendedName>
</protein>
<dbReference type="InterPro" id="IPR036770">
    <property type="entry name" value="Ankyrin_rpt-contain_sf"/>
</dbReference>
<dbReference type="Gene3D" id="1.25.40.20">
    <property type="entry name" value="Ankyrin repeat-containing domain"/>
    <property type="match status" value="3"/>
</dbReference>
<gene>
    <name evidence="4" type="ORF">NEMBOFW57_005651</name>
</gene>
<evidence type="ECO:0000313" key="5">
    <source>
        <dbReference type="Proteomes" id="UP001197093"/>
    </source>
</evidence>
<dbReference type="SMART" id="SM00248">
    <property type="entry name" value="ANK"/>
    <property type="match status" value="6"/>
</dbReference>
<reference evidence="4" key="1">
    <citation type="submission" date="2023-02" db="EMBL/GenBank/DDBJ databases">
        <authorList>
            <person name="Palmer J.M."/>
        </authorList>
    </citation>
    <scope>NUCLEOTIDE SEQUENCE</scope>
    <source>
        <strain evidence="4">FW57</strain>
    </source>
</reference>
<name>A0AAD4EXP4_9PEZI</name>
<feature type="repeat" description="ANK" evidence="3">
    <location>
        <begin position="52"/>
        <end position="84"/>
    </location>
</feature>
<accession>A0AAD4EXP4</accession>
<keyword evidence="1" id="KW-0677">Repeat</keyword>
<dbReference type="SUPFAM" id="SSF48403">
    <property type="entry name" value="Ankyrin repeat"/>
    <property type="match status" value="1"/>
</dbReference>
<evidence type="ECO:0000256" key="1">
    <source>
        <dbReference type="ARBA" id="ARBA00022737"/>
    </source>
</evidence>
<comment type="caution">
    <text evidence="4">The sequence shown here is derived from an EMBL/GenBank/DDBJ whole genome shotgun (WGS) entry which is preliminary data.</text>
</comment>
<dbReference type="AlphaFoldDB" id="A0AAD4EXP4"/>
<dbReference type="Pfam" id="PF12796">
    <property type="entry name" value="Ank_2"/>
    <property type="match status" value="1"/>
</dbReference>
<evidence type="ECO:0000256" key="2">
    <source>
        <dbReference type="ARBA" id="ARBA00023043"/>
    </source>
</evidence>
<keyword evidence="2 3" id="KW-0040">ANK repeat</keyword>
<feature type="repeat" description="ANK" evidence="3">
    <location>
        <begin position="262"/>
        <end position="290"/>
    </location>
</feature>
<dbReference type="PANTHER" id="PTHR24198:SF165">
    <property type="entry name" value="ANKYRIN REPEAT-CONTAINING PROTEIN-RELATED"/>
    <property type="match status" value="1"/>
</dbReference>
<dbReference type="PROSITE" id="PS50088">
    <property type="entry name" value="ANK_REPEAT"/>
    <property type="match status" value="2"/>
</dbReference>
<sequence>MVRMLLDHGADINASGGVFDNALQAAAQKRRNAETVELLLKRGANVNKQGGKYGSALQAAAAASELTSVQLLLDHGAEVNAEGEEYGTAFQAACVPWEDDDPTVDDDDRFPSLVYASTGITRLLLDHGADVHIQGGKFGSAWHAAAAARIRYLDWEELMQLLLEKGVDINDARGRLQHVPTALHAVLQTRDPWGALQKLDFLLEHGANPNLSGGTYGLPLQAACAAYYAHGRFTFSESRVRHFLDRCPEINVNATGGLFGCALQAAAYSGQTKSVALLLDKGADANLRGGKYGSALNAAIVKGYWDIVGATIFEP</sequence>
<keyword evidence="5" id="KW-1185">Reference proteome</keyword>
<dbReference type="Proteomes" id="UP001197093">
    <property type="component" value="Unassembled WGS sequence"/>
</dbReference>
<evidence type="ECO:0000256" key="3">
    <source>
        <dbReference type="PROSITE-ProRule" id="PRU00023"/>
    </source>
</evidence>
<dbReference type="Pfam" id="PF00023">
    <property type="entry name" value="Ank"/>
    <property type="match status" value="1"/>
</dbReference>
<evidence type="ECO:0000313" key="4">
    <source>
        <dbReference type="EMBL" id="KAG7289285.1"/>
    </source>
</evidence>
<evidence type="ECO:0008006" key="6">
    <source>
        <dbReference type="Google" id="ProtNLM"/>
    </source>
</evidence>
<proteinExistence type="predicted"/>
<organism evidence="4 5">
    <name type="scientific">Staphylotrichum longicolle</name>
    <dbReference type="NCBI Taxonomy" id="669026"/>
    <lineage>
        <taxon>Eukaryota</taxon>
        <taxon>Fungi</taxon>
        <taxon>Dikarya</taxon>
        <taxon>Ascomycota</taxon>
        <taxon>Pezizomycotina</taxon>
        <taxon>Sordariomycetes</taxon>
        <taxon>Sordariomycetidae</taxon>
        <taxon>Sordariales</taxon>
        <taxon>Chaetomiaceae</taxon>
        <taxon>Staphylotrichum</taxon>
    </lineage>
</organism>